<evidence type="ECO:0000256" key="1">
    <source>
        <dbReference type="ARBA" id="ARBA00006354"/>
    </source>
</evidence>
<dbReference type="InterPro" id="IPR027417">
    <property type="entry name" value="P-loop_NTPase"/>
</dbReference>
<evidence type="ECO:0000259" key="2">
    <source>
        <dbReference type="SMART" id="SM00382"/>
    </source>
</evidence>
<feature type="domain" description="AAA+ ATPase" evidence="2">
    <location>
        <begin position="212"/>
        <end position="375"/>
    </location>
</feature>
<dbReference type="PANTHER" id="PTHR32039">
    <property type="entry name" value="MAGNESIUM-CHELATASE SUBUNIT CHLI"/>
    <property type="match status" value="1"/>
</dbReference>
<dbReference type="Pfam" id="PF01078">
    <property type="entry name" value="Mg_chelatase"/>
    <property type="match status" value="1"/>
</dbReference>
<dbReference type="Pfam" id="PF13335">
    <property type="entry name" value="Mg_chelatase_C"/>
    <property type="match status" value="1"/>
</dbReference>
<accession>A0A2S9YJ51</accession>
<dbReference type="GO" id="GO:0005524">
    <property type="term" value="F:ATP binding"/>
    <property type="evidence" value="ECO:0007669"/>
    <property type="project" value="InterPro"/>
</dbReference>
<evidence type="ECO:0000313" key="4">
    <source>
        <dbReference type="Proteomes" id="UP000238823"/>
    </source>
</evidence>
<protein>
    <submittedName>
        <fullName evidence="3">Competence protein ComM</fullName>
    </submittedName>
</protein>
<evidence type="ECO:0000313" key="3">
    <source>
        <dbReference type="EMBL" id="PRQ05124.1"/>
    </source>
</evidence>
<dbReference type="Gene3D" id="3.40.50.300">
    <property type="entry name" value="P-loop containing nucleotide triphosphate hydrolases"/>
    <property type="match status" value="1"/>
</dbReference>
<dbReference type="SUPFAM" id="SSF54211">
    <property type="entry name" value="Ribosomal protein S5 domain 2-like"/>
    <property type="match status" value="1"/>
</dbReference>
<proteinExistence type="inferred from homology"/>
<dbReference type="AlphaFoldDB" id="A0A2S9YJ51"/>
<comment type="caution">
    <text evidence="3">The sequence shown here is derived from an EMBL/GenBank/DDBJ whole genome shotgun (WGS) entry which is preliminary data.</text>
</comment>
<dbReference type="InterPro" id="IPR003593">
    <property type="entry name" value="AAA+_ATPase"/>
</dbReference>
<gene>
    <name evidence="3" type="primary">comM_2</name>
    <name evidence="3" type="ORF">ENSA7_47530</name>
</gene>
<dbReference type="InterPro" id="IPR045006">
    <property type="entry name" value="CHLI-like"/>
</dbReference>
<dbReference type="Pfam" id="PF13541">
    <property type="entry name" value="ChlI"/>
    <property type="match status" value="1"/>
</dbReference>
<dbReference type="EMBL" id="PVNL01000097">
    <property type="protein sequence ID" value="PRQ05124.1"/>
    <property type="molecule type" value="Genomic_DNA"/>
</dbReference>
<dbReference type="SUPFAM" id="SSF52540">
    <property type="entry name" value="P-loop containing nucleoside triphosphate hydrolases"/>
    <property type="match status" value="1"/>
</dbReference>
<dbReference type="InterPro" id="IPR020568">
    <property type="entry name" value="Ribosomal_Su5_D2-typ_SF"/>
</dbReference>
<dbReference type="InterPro" id="IPR004482">
    <property type="entry name" value="Mg_chelat-rel"/>
</dbReference>
<sequence>MIARTFSAGLLGIDGFVITIEADVDLGFPGLTIVGQVSGAHDEARERVRSALSRCGHAIPPRKQIVSLAPAEQRKDSPGVDLAIACALLASHGLIPADSLDGTLLWGELALDGTLRPALGTLVVADLARRQGFRRLVLAAGSVDEAVLIPGIEVLPVNDLPGLIAHLRGESTIGVAARRHVRSTGNLADAPDMADIRGLAVPRRAIEIMIAGGHNLLLRGPAGVGKTMLARRVAGLLPELDDQQALEVSKIHGVAHRRSPEGLIRRPPIRMPHHTVSVTGLLGGGNPPRPGEVSLAHCGVLFLDDLPEFLRACVDGLREPLEDGMVAIVRAGYALHFPARIQLLAAMNLCPCGALGDPERICTCSPSAIQRYQGRVPGSVLERMDLIVPVTPPSREELAGSEPETSAMIRARIFAARERQRERLCDTPWSSNAEIPAGGQAILELCRMTPAAESRLLDLAGQESLSMREVDRIRRVARTISDLDPTVEADGMIDVDAIALAAQLRQPCQQARRA</sequence>
<dbReference type="InterPro" id="IPR000523">
    <property type="entry name" value="Mg_chelatse_chII-like_cat_dom"/>
</dbReference>
<dbReference type="SMART" id="SM00382">
    <property type="entry name" value="AAA"/>
    <property type="match status" value="1"/>
</dbReference>
<dbReference type="NCBIfam" id="TIGR00368">
    <property type="entry name" value="YifB family Mg chelatase-like AAA ATPase"/>
    <property type="match status" value="1"/>
</dbReference>
<dbReference type="PANTHER" id="PTHR32039:SF7">
    <property type="entry name" value="COMPETENCE PROTEIN COMM"/>
    <property type="match status" value="1"/>
</dbReference>
<dbReference type="RefSeq" id="WP_181234046.1">
    <property type="nucleotide sequence ID" value="NZ_PVNL01000097.1"/>
</dbReference>
<dbReference type="Gene3D" id="3.30.230.10">
    <property type="match status" value="1"/>
</dbReference>
<dbReference type="InterPro" id="IPR025158">
    <property type="entry name" value="Mg_chelat-rel_C"/>
</dbReference>
<dbReference type="Proteomes" id="UP000238823">
    <property type="component" value="Unassembled WGS sequence"/>
</dbReference>
<dbReference type="InterPro" id="IPR014721">
    <property type="entry name" value="Ribsml_uS5_D2-typ_fold_subgr"/>
</dbReference>
<reference evidence="3 4" key="1">
    <citation type="submission" date="2018-03" db="EMBL/GenBank/DDBJ databases">
        <title>Draft Genome Sequences of the Obligatory Marine Myxobacteria Enhygromyxa salina SWB007.</title>
        <authorList>
            <person name="Poehlein A."/>
            <person name="Moghaddam J.A."/>
            <person name="Harms H."/>
            <person name="Alanjari M."/>
            <person name="Koenig G.M."/>
            <person name="Daniel R."/>
            <person name="Schaeberle T.F."/>
        </authorList>
    </citation>
    <scope>NUCLEOTIDE SEQUENCE [LARGE SCALE GENOMIC DNA]</scope>
    <source>
        <strain evidence="3 4">SWB007</strain>
    </source>
</reference>
<organism evidence="3 4">
    <name type="scientific">Enhygromyxa salina</name>
    <dbReference type="NCBI Taxonomy" id="215803"/>
    <lineage>
        <taxon>Bacteria</taxon>
        <taxon>Pseudomonadati</taxon>
        <taxon>Myxococcota</taxon>
        <taxon>Polyangia</taxon>
        <taxon>Nannocystales</taxon>
        <taxon>Nannocystaceae</taxon>
        <taxon>Enhygromyxa</taxon>
    </lineage>
</organism>
<comment type="similarity">
    <text evidence="1">Belongs to the Mg-chelatase subunits D/I family. ComM subfamily.</text>
</comment>
<name>A0A2S9YJ51_9BACT</name>